<evidence type="ECO:0000256" key="4">
    <source>
        <dbReference type="SAM" id="MobiDB-lite"/>
    </source>
</evidence>
<protein>
    <submittedName>
        <fullName evidence="7">Uncharacterized protein</fullName>
    </submittedName>
</protein>
<dbReference type="GO" id="GO:0010629">
    <property type="term" value="P:negative regulation of gene expression"/>
    <property type="evidence" value="ECO:0007669"/>
    <property type="project" value="UniProtKB-ARBA"/>
</dbReference>
<dbReference type="PANTHER" id="PTHR48027">
    <property type="entry name" value="HETEROGENEOUS NUCLEAR RIBONUCLEOPROTEIN 87F-RELATED"/>
    <property type="match status" value="1"/>
</dbReference>
<dbReference type="InterPro" id="IPR035979">
    <property type="entry name" value="RBD_domain_sf"/>
</dbReference>
<feature type="region of interest" description="Disordered" evidence="4">
    <location>
        <begin position="223"/>
        <end position="275"/>
    </location>
</feature>
<dbReference type="CDD" id="cd12362">
    <property type="entry name" value="RRM3_CELF1-6"/>
    <property type="match status" value="1"/>
</dbReference>
<dbReference type="InterPro" id="IPR036020">
    <property type="entry name" value="WW_dom_sf"/>
</dbReference>
<dbReference type="Gene3D" id="2.20.70.10">
    <property type="match status" value="1"/>
</dbReference>
<dbReference type="Pfam" id="PF00076">
    <property type="entry name" value="RRM_1"/>
    <property type="match status" value="1"/>
</dbReference>
<dbReference type="SUPFAM" id="SSF54928">
    <property type="entry name" value="RNA-binding domain, RBD"/>
    <property type="match status" value="1"/>
</dbReference>
<gene>
    <name evidence="7" type="ORF">EBH_0050860</name>
</gene>
<dbReference type="Proteomes" id="UP000030750">
    <property type="component" value="Unassembled WGS sequence"/>
</dbReference>
<reference evidence="7" key="1">
    <citation type="submission" date="2013-10" db="EMBL/GenBank/DDBJ databases">
        <title>Genomic analysis of the causative agents of coccidiosis in chickens.</title>
        <authorList>
            <person name="Reid A.J."/>
            <person name="Blake D."/>
            <person name="Billington K."/>
            <person name="Browne H."/>
            <person name="Dunn M."/>
            <person name="Hung S."/>
            <person name="Kawahara F."/>
            <person name="Miranda-Saavedra D."/>
            <person name="Mourier T."/>
            <person name="Nagra H."/>
            <person name="Otto T.D."/>
            <person name="Rawlings N."/>
            <person name="Sanchez A."/>
            <person name="Sanders M."/>
            <person name="Subramaniam C."/>
            <person name="Tay Y."/>
            <person name="Dear P."/>
            <person name="Doerig C."/>
            <person name="Gruber A."/>
            <person name="Parkinson J."/>
            <person name="Shirley M."/>
            <person name="Wan K.L."/>
            <person name="Berriman M."/>
            <person name="Tomley F."/>
            <person name="Pain A."/>
        </authorList>
    </citation>
    <scope>NUCLEOTIDE SEQUENCE [LARGE SCALE GENOMIC DNA]</scope>
    <source>
        <strain evidence="7">Houghton</strain>
    </source>
</reference>
<accession>U6LR28</accession>
<dbReference type="Pfam" id="PF00397">
    <property type="entry name" value="WW"/>
    <property type="match status" value="1"/>
</dbReference>
<dbReference type="SMART" id="SM00456">
    <property type="entry name" value="WW"/>
    <property type="match status" value="1"/>
</dbReference>
<keyword evidence="2 3" id="KW-0694">RNA-binding</keyword>
<evidence type="ECO:0000259" key="5">
    <source>
        <dbReference type="PROSITE" id="PS50020"/>
    </source>
</evidence>
<feature type="domain" description="RRM" evidence="6">
    <location>
        <begin position="141"/>
        <end position="219"/>
    </location>
</feature>
<dbReference type="InterPro" id="IPR012677">
    <property type="entry name" value="Nucleotide-bd_a/b_plait_sf"/>
</dbReference>
<dbReference type="VEuPathDB" id="ToxoDB:EBH_0050860"/>
<evidence type="ECO:0000313" key="8">
    <source>
        <dbReference type="Proteomes" id="UP000030750"/>
    </source>
</evidence>
<dbReference type="OrthoDB" id="347939at2759"/>
<dbReference type="EMBL" id="HG713157">
    <property type="protein sequence ID" value="CDJ52596.1"/>
    <property type="molecule type" value="Genomic_DNA"/>
</dbReference>
<dbReference type="PROSITE" id="PS01159">
    <property type="entry name" value="WW_DOMAIN_1"/>
    <property type="match status" value="1"/>
</dbReference>
<dbReference type="FunFam" id="3.30.70.330:FF:000383">
    <property type="entry name" value="Sex lethal, isoform D"/>
    <property type="match status" value="1"/>
</dbReference>
<dbReference type="PROSITE" id="PS50102">
    <property type="entry name" value="RRM"/>
    <property type="match status" value="1"/>
</dbReference>
<dbReference type="GO" id="GO:0003729">
    <property type="term" value="F:mRNA binding"/>
    <property type="evidence" value="ECO:0007669"/>
    <property type="project" value="UniProtKB-ARBA"/>
</dbReference>
<evidence type="ECO:0000256" key="2">
    <source>
        <dbReference type="ARBA" id="ARBA00022884"/>
    </source>
</evidence>
<dbReference type="CDD" id="cd00201">
    <property type="entry name" value="WW"/>
    <property type="match status" value="1"/>
</dbReference>
<dbReference type="Gene3D" id="3.30.70.330">
    <property type="match status" value="1"/>
</dbReference>
<dbReference type="GO" id="GO:0009967">
    <property type="term" value="P:positive regulation of signal transduction"/>
    <property type="evidence" value="ECO:0007669"/>
    <property type="project" value="UniProtKB-ARBA"/>
</dbReference>
<dbReference type="GO" id="GO:0005737">
    <property type="term" value="C:cytoplasm"/>
    <property type="evidence" value="ECO:0007669"/>
    <property type="project" value="UniProtKB-ARBA"/>
</dbReference>
<evidence type="ECO:0000256" key="1">
    <source>
        <dbReference type="ARBA" id="ARBA00022737"/>
    </source>
</evidence>
<feature type="compositionally biased region" description="Polar residues" evidence="4">
    <location>
        <begin position="263"/>
        <end position="275"/>
    </location>
</feature>
<dbReference type="SMART" id="SM00360">
    <property type="entry name" value="RRM"/>
    <property type="match status" value="1"/>
</dbReference>
<dbReference type="InterPro" id="IPR000504">
    <property type="entry name" value="RRM_dom"/>
</dbReference>
<sequence>MGMGANGRVMGGVAVGGPRGLLQGAQGAPMGMRVPAAAAAAAAAVSPLSSSNSNPRAAGPWKEYFSAEGRPYYHNEITGITTWDKPLEFMQAPPPVPPAAAAAAYSNPHHQMNHFMQTNPQQNITDDAAGQGRDQSGPPGANIFVFHVPNEWNSMDLLSTFSQFGNILSARVAVDRQTGRNKGYGFVSFDAAEAAAAAVAAMNGFLAGGKRLKVTIKKGEEQHAVRASPAAAYSGAQSSSSGGSSTMALQQQQQQQAARDQQWGTSNAYNPQTPSSAYGAAGGFAAAAAPPQQQRFAPY</sequence>
<keyword evidence="1" id="KW-0677">Repeat</keyword>
<dbReference type="AlphaFoldDB" id="U6LR28"/>
<proteinExistence type="predicted"/>
<dbReference type="InterPro" id="IPR052462">
    <property type="entry name" value="SLIRP/GR-RBP-like"/>
</dbReference>
<dbReference type="SUPFAM" id="SSF51045">
    <property type="entry name" value="WW domain"/>
    <property type="match status" value="1"/>
</dbReference>
<dbReference type="PROSITE" id="PS50020">
    <property type="entry name" value="WW_DOMAIN_2"/>
    <property type="match status" value="1"/>
</dbReference>
<name>U6LR28_9EIME</name>
<reference evidence="7" key="2">
    <citation type="submission" date="2013-10" db="EMBL/GenBank/DDBJ databases">
        <authorList>
            <person name="Aslett M."/>
        </authorList>
    </citation>
    <scope>NUCLEOTIDE SEQUENCE [LARGE SCALE GENOMIC DNA]</scope>
    <source>
        <strain evidence="7">Houghton</strain>
    </source>
</reference>
<feature type="compositionally biased region" description="Low complexity" evidence="4">
    <location>
        <begin position="227"/>
        <end position="262"/>
    </location>
</feature>
<organism evidence="7 8">
    <name type="scientific">Eimeria brunetti</name>
    <dbReference type="NCBI Taxonomy" id="51314"/>
    <lineage>
        <taxon>Eukaryota</taxon>
        <taxon>Sar</taxon>
        <taxon>Alveolata</taxon>
        <taxon>Apicomplexa</taxon>
        <taxon>Conoidasida</taxon>
        <taxon>Coccidia</taxon>
        <taxon>Eucoccidiorida</taxon>
        <taxon>Eimeriorina</taxon>
        <taxon>Eimeriidae</taxon>
        <taxon>Eimeria</taxon>
    </lineage>
</organism>
<dbReference type="InterPro" id="IPR001202">
    <property type="entry name" value="WW_dom"/>
</dbReference>
<keyword evidence="8" id="KW-1185">Reference proteome</keyword>
<evidence type="ECO:0000259" key="6">
    <source>
        <dbReference type="PROSITE" id="PS50102"/>
    </source>
</evidence>
<evidence type="ECO:0000256" key="3">
    <source>
        <dbReference type="PROSITE-ProRule" id="PRU00176"/>
    </source>
</evidence>
<feature type="domain" description="WW" evidence="5">
    <location>
        <begin position="55"/>
        <end position="88"/>
    </location>
</feature>
<evidence type="ECO:0000313" key="7">
    <source>
        <dbReference type="EMBL" id="CDJ52596.1"/>
    </source>
</evidence>